<dbReference type="EMBL" id="JAWHQM010000057">
    <property type="protein sequence ID" value="KAK5635805.1"/>
    <property type="molecule type" value="Genomic_DNA"/>
</dbReference>
<protein>
    <submittedName>
        <fullName evidence="1">Uncharacterized protein</fullName>
    </submittedName>
</protein>
<evidence type="ECO:0000313" key="1">
    <source>
        <dbReference type="EMBL" id="KAK5635805.1"/>
    </source>
</evidence>
<dbReference type="Proteomes" id="UP001305414">
    <property type="component" value="Unassembled WGS sequence"/>
</dbReference>
<proteinExistence type="predicted"/>
<keyword evidence="2" id="KW-1185">Reference proteome</keyword>
<name>A0AAN7UMZ2_9PEZI</name>
<dbReference type="AlphaFoldDB" id="A0AAN7UMZ2"/>
<reference evidence="1 2" key="1">
    <citation type="submission" date="2023-10" db="EMBL/GenBank/DDBJ databases">
        <title>Draft genome sequence of Xylaria bambusicola isolate GMP-LS, the root and basal stem rot pathogen of sugarcane in Indonesia.</title>
        <authorList>
            <person name="Selvaraj P."/>
            <person name="Muralishankar V."/>
            <person name="Muruganantham S."/>
            <person name="Sp S."/>
            <person name="Haryani S."/>
            <person name="Lau K.J.X."/>
            <person name="Naqvi N.I."/>
        </authorList>
    </citation>
    <scope>NUCLEOTIDE SEQUENCE [LARGE SCALE GENOMIC DNA]</scope>
    <source>
        <strain evidence="1">GMP-LS</strain>
    </source>
</reference>
<evidence type="ECO:0000313" key="2">
    <source>
        <dbReference type="Proteomes" id="UP001305414"/>
    </source>
</evidence>
<sequence>MGSPTIKRYCERLAILLGLRDEVKSIQPRSLDFDSLTVKRFSERLTKTVLGTKDQINNALSEIDALKFKRYSERLAKLVCANDGNEGRESDESDIDPLTFKHYSDHLAKLCCTSDENDGEDSDVSEIDSLTFKRYPDSLPIFRYTSDDDYSVESAF</sequence>
<accession>A0AAN7UMZ2</accession>
<gene>
    <name evidence="1" type="ORF">RRF57_011517</name>
</gene>
<comment type="caution">
    <text evidence="1">The sequence shown here is derived from an EMBL/GenBank/DDBJ whole genome shotgun (WGS) entry which is preliminary data.</text>
</comment>
<organism evidence="1 2">
    <name type="scientific">Xylaria bambusicola</name>
    <dbReference type="NCBI Taxonomy" id="326684"/>
    <lineage>
        <taxon>Eukaryota</taxon>
        <taxon>Fungi</taxon>
        <taxon>Dikarya</taxon>
        <taxon>Ascomycota</taxon>
        <taxon>Pezizomycotina</taxon>
        <taxon>Sordariomycetes</taxon>
        <taxon>Xylariomycetidae</taxon>
        <taxon>Xylariales</taxon>
        <taxon>Xylariaceae</taxon>
        <taxon>Xylaria</taxon>
    </lineage>
</organism>